<accession>A0A561C0L8</accession>
<evidence type="ECO:0008006" key="3">
    <source>
        <dbReference type="Google" id="ProtNLM"/>
    </source>
</evidence>
<organism evidence="1 2">
    <name type="scientific">Kribbella amoyensis</name>
    <dbReference type="NCBI Taxonomy" id="996641"/>
    <lineage>
        <taxon>Bacteria</taxon>
        <taxon>Bacillati</taxon>
        <taxon>Actinomycetota</taxon>
        <taxon>Actinomycetes</taxon>
        <taxon>Propionibacteriales</taxon>
        <taxon>Kribbellaceae</taxon>
        <taxon>Kribbella</taxon>
    </lineage>
</organism>
<dbReference type="OrthoDB" id="9796594at2"/>
<evidence type="ECO:0000313" key="2">
    <source>
        <dbReference type="Proteomes" id="UP000318380"/>
    </source>
</evidence>
<evidence type="ECO:0000313" key="1">
    <source>
        <dbReference type="EMBL" id="TWD84695.1"/>
    </source>
</evidence>
<dbReference type="PROSITE" id="PS51318">
    <property type="entry name" value="TAT"/>
    <property type="match status" value="1"/>
</dbReference>
<dbReference type="InterPro" id="IPR036691">
    <property type="entry name" value="Endo/exonu/phosph_ase_sf"/>
</dbReference>
<dbReference type="EMBL" id="VIVK01000001">
    <property type="protein sequence ID" value="TWD84695.1"/>
    <property type="molecule type" value="Genomic_DNA"/>
</dbReference>
<sequence>MTHRISRRQALLLGGGAVAGAASLGTVAGAGPAAAATGWIRLPIITANIGRKHLGAREAAIRAVRNGDPGTRPVVGWQEIREGDTGEPAMISRHFGDAYQNAFLHHDTSYRVPVSVPRPWQVVNSKATFVHGGIGGVTPPRWINEVVVEHRSHAGLKFVLINTHYLAGAYNGEQNPNLRDEWDLHKLTHRERVMAHHDRGHLVIWTADTNRAGYDKATGQAAERKVFARGIDRINWLPGNGTVQLDLLGTRTTPMSVDSHEARAAIFRIRLA</sequence>
<dbReference type="SUPFAM" id="SSF56219">
    <property type="entry name" value="DNase I-like"/>
    <property type="match status" value="1"/>
</dbReference>
<dbReference type="RefSeq" id="WP_145812257.1">
    <property type="nucleotide sequence ID" value="NZ_VIVK01000001.1"/>
</dbReference>
<proteinExistence type="predicted"/>
<dbReference type="InterPro" id="IPR006311">
    <property type="entry name" value="TAT_signal"/>
</dbReference>
<keyword evidence="2" id="KW-1185">Reference proteome</keyword>
<dbReference type="Proteomes" id="UP000318380">
    <property type="component" value="Unassembled WGS sequence"/>
</dbReference>
<reference evidence="1 2" key="1">
    <citation type="submission" date="2019-06" db="EMBL/GenBank/DDBJ databases">
        <title>Sequencing the genomes of 1000 actinobacteria strains.</title>
        <authorList>
            <person name="Klenk H.-P."/>
        </authorList>
    </citation>
    <scope>NUCLEOTIDE SEQUENCE [LARGE SCALE GENOMIC DNA]</scope>
    <source>
        <strain evidence="1 2">DSM 24683</strain>
    </source>
</reference>
<protein>
    <recommendedName>
        <fullName evidence="3">Endonuclease/exonuclease/phosphatase family protein</fullName>
    </recommendedName>
</protein>
<name>A0A561C0L8_9ACTN</name>
<gene>
    <name evidence="1" type="ORF">FB561_5889</name>
</gene>
<comment type="caution">
    <text evidence="1">The sequence shown here is derived from an EMBL/GenBank/DDBJ whole genome shotgun (WGS) entry which is preliminary data.</text>
</comment>
<dbReference type="AlphaFoldDB" id="A0A561C0L8"/>